<name>A0A7Y2E8P3_UNCEI</name>
<dbReference type="InterPro" id="IPR010775">
    <property type="entry name" value="DUF1365"/>
</dbReference>
<protein>
    <submittedName>
        <fullName evidence="1">DUF1365 domain-containing protein</fullName>
    </submittedName>
</protein>
<organism evidence="1 2">
    <name type="scientific">Eiseniibacteriota bacterium</name>
    <dbReference type="NCBI Taxonomy" id="2212470"/>
    <lineage>
        <taxon>Bacteria</taxon>
        <taxon>Candidatus Eiseniibacteriota</taxon>
    </lineage>
</organism>
<dbReference type="PANTHER" id="PTHR33973">
    <property type="entry name" value="OS07G0153300 PROTEIN"/>
    <property type="match status" value="1"/>
</dbReference>
<proteinExistence type="predicted"/>
<comment type="caution">
    <text evidence="1">The sequence shown here is derived from an EMBL/GenBank/DDBJ whole genome shotgun (WGS) entry which is preliminary data.</text>
</comment>
<sequence>MRSAIYEGNVVHHRHVPRDHRFEVGMFMLYMNIDDLPELFRCHPLWSLERFNVASFRRKDYLGDVGKGLKQAAYEVVEDAFGEKVSGPVCLLTHARYGGHIFNPVSFYYVFASDADPHPKYILAEITNTPWKERHTYPLRVADSGKPLSVHEFDKEFHVSPFMEMDHQYRWSFSSPGDSLRVGMMNLKEDRRLFDVSLDLRRRPWERRELSRVLWRYPLMTVRVVSLIHWHAARLWMKRVPFVSHPSKREARPS</sequence>
<accession>A0A7Y2E8P3</accession>
<dbReference type="EMBL" id="JABDJR010000441">
    <property type="protein sequence ID" value="NNF07274.1"/>
    <property type="molecule type" value="Genomic_DNA"/>
</dbReference>
<dbReference type="PANTHER" id="PTHR33973:SF4">
    <property type="entry name" value="OS07G0153300 PROTEIN"/>
    <property type="match status" value="1"/>
</dbReference>
<reference evidence="1 2" key="1">
    <citation type="submission" date="2020-03" db="EMBL/GenBank/DDBJ databases">
        <title>Metabolic flexibility allows generalist bacteria to become dominant in a frequently disturbed ecosystem.</title>
        <authorList>
            <person name="Chen Y.-J."/>
            <person name="Leung P.M."/>
            <person name="Bay S.K."/>
            <person name="Hugenholtz P."/>
            <person name="Kessler A.J."/>
            <person name="Shelley G."/>
            <person name="Waite D.W."/>
            <person name="Cook P.L."/>
            <person name="Greening C."/>
        </authorList>
    </citation>
    <scope>NUCLEOTIDE SEQUENCE [LARGE SCALE GENOMIC DNA]</scope>
    <source>
        <strain evidence="1">SS_bin_28</strain>
    </source>
</reference>
<evidence type="ECO:0000313" key="1">
    <source>
        <dbReference type="EMBL" id="NNF07274.1"/>
    </source>
</evidence>
<dbReference type="Pfam" id="PF07103">
    <property type="entry name" value="DUF1365"/>
    <property type="match status" value="1"/>
</dbReference>
<dbReference type="AlphaFoldDB" id="A0A7Y2E8P3"/>
<evidence type="ECO:0000313" key="2">
    <source>
        <dbReference type="Proteomes" id="UP000547674"/>
    </source>
</evidence>
<dbReference type="Proteomes" id="UP000547674">
    <property type="component" value="Unassembled WGS sequence"/>
</dbReference>
<gene>
    <name evidence="1" type="ORF">HKN21_10985</name>
</gene>